<evidence type="ECO:0000313" key="1">
    <source>
        <dbReference type="EMBL" id="PIA89284.1"/>
    </source>
</evidence>
<gene>
    <name evidence="1" type="ORF">CB0940_07087</name>
</gene>
<proteinExistence type="predicted"/>
<protein>
    <submittedName>
        <fullName evidence="1">Uncharacterized protein</fullName>
    </submittedName>
</protein>
<dbReference type="Proteomes" id="UP000230605">
    <property type="component" value="Chromosome 5"/>
</dbReference>
<comment type="caution">
    <text evidence="1">The sequence shown here is derived from an EMBL/GenBank/DDBJ whole genome shotgun (WGS) entry which is preliminary data.</text>
</comment>
<name>A0A2G5H9S9_CERBT</name>
<reference evidence="1 2" key="1">
    <citation type="submission" date="2015-10" db="EMBL/GenBank/DDBJ databases">
        <title>The cercosporin biosynthetic gene cluster was horizontally transferred to several fungal lineages and shown to be expanded in Cercospora beticola based on microsynteny with recipient genomes.</title>
        <authorList>
            <person name="De Jonge R."/>
            <person name="Ebert M.K."/>
            <person name="Suttle J.C."/>
            <person name="Jurick Ii W.M."/>
            <person name="Secor G.A."/>
            <person name="Thomma B.P."/>
            <person name="Van De Peer Y."/>
            <person name="Bolton M.D."/>
        </authorList>
    </citation>
    <scope>NUCLEOTIDE SEQUENCE [LARGE SCALE GENOMIC DNA]</scope>
    <source>
        <strain evidence="1 2">09-40</strain>
    </source>
</reference>
<dbReference type="EMBL" id="LKMD01000108">
    <property type="protein sequence ID" value="PIA89284.1"/>
    <property type="molecule type" value="Genomic_DNA"/>
</dbReference>
<organism evidence="1 2">
    <name type="scientific">Cercospora beticola</name>
    <name type="common">Sugarbeet leaf spot fungus</name>
    <dbReference type="NCBI Taxonomy" id="122368"/>
    <lineage>
        <taxon>Eukaryota</taxon>
        <taxon>Fungi</taxon>
        <taxon>Dikarya</taxon>
        <taxon>Ascomycota</taxon>
        <taxon>Pezizomycotina</taxon>
        <taxon>Dothideomycetes</taxon>
        <taxon>Dothideomycetidae</taxon>
        <taxon>Mycosphaerellales</taxon>
        <taxon>Mycosphaerellaceae</taxon>
        <taxon>Cercospora</taxon>
    </lineage>
</organism>
<dbReference type="AlphaFoldDB" id="A0A2G5H9S9"/>
<accession>A0A2G5H9S9</accession>
<evidence type="ECO:0000313" key="2">
    <source>
        <dbReference type="Proteomes" id="UP000230605"/>
    </source>
</evidence>
<sequence length="100" mass="11357">MLHALSSRAGSRDCLKERLAAVAQDIRQQRAYIFEEPFDSSVDWSSTFEGLPWTFCRGTKAFRGVDACIGRNCRENMGVSVPEAIRLHPMRGEQRPRSLQ</sequence>